<dbReference type="InterPro" id="IPR020955">
    <property type="entry name" value="Uncharacterised_Atu4866"/>
</dbReference>
<dbReference type="STRING" id="551996.SAMN05192573_11580"/>
<sequence length="92" mass="10667">MERFNTFNSNTTINAHHYIGVWVTRDGFIRHEFLPNGRYTEARGDKRNAYTGYYSVLGNHVEYLDDTGFTAEGDFRDGVFYHAGMVLYKETA</sequence>
<evidence type="ECO:0000313" key="1">
    <source>
        <dbReference type="EMBL" id="SDI03174.1"/>
    </source>
</evidence>
<accession>A0A1G8H939</accession>
<dbReference type="Gene3D" id="2.40.128.290">
    <property type="entry name" value="Uncharacterised protein Atu4866, PF11512"/>
    <property type="match status" value="1"/>
</dbReference>
<dbReference type="RefSeq" id="WP_091172877.1">
    <property type="nucleotide sequence ID" value="NZ_FNCG01000015.1"/>
</dbReference>
<dbReference type="Proteomes" id="UP000199705">
    <property type="component" value="Unassembled WGS sequence"/>
</dbReference>
<protein>
    <submittedName>
        <fullName evidence="1">Protein Atu4866</fullName>
    </submittedName>
</protein>
<keyword evidence="2" id="KW-1185">Reference proteome</keyword>
<reference evidence="2" key="1">
    <citation type="submission" date="2016-10" db="EMBL/GenBank/DDBJ databases">
        <authorList>
            <person name="Varghese N."/>
            <person name="Submissions S."/>
        </authorList>
    </citation>
    <scope>NUCLEOTIDE SEQUENCE [LARGE SCALE GENOMIC DNA]</scope>
    <source>
        <strain evidence="2">Gh-67</strain>
    </source>
</reference>
<proteinExistence type="predicted"/>
<dbReference type="EMBL" id="FNCG01000015">
    <property type="protein sequence ID" value="SDI03174.1"/>
    <property type="molecule type" value="Genomic_DNA"/>
</dbReference>
<dbReference type="Pfam" id="PF11512">
    <property type="entry name" value="Atu4866"/>
    <property type="match status" value="1"/>
</dbReference>
<dbReference type="InterPro" id="IPR038646">
    <property type="entry name" value="Atu4866-like_sf"/>
</dbReference>
<dbReference type="AlphaFoldDB" id="A0A1G8H939"/>
<evidence type="ECO:0000313" key="2">
    <source>
        <dbReference type="Proteomes" id="UP000199705"/>
    </source>
</evidence>
<gene>
    <name evidence="1" type="ORF">SAMN05192573_11580</name>
</gene>
<organism evidence="1 2">
    <name type="scientific">Mucilaginibacter gossypii</name>
    <dbReference type="NCBI Taxonomy" id="551996"/>
    <lineage>
        <taxon>Bacteria</taxon>
        <taxon>Pseudomonadati</taxon>
        <taxon>Bacteroidota</taxon>
        <taxon>Sphingobacteriia</taxon>
        <taxon>Sphingobacteriales</taxon>
        <taxon>Sphingobacteriaceae</taxon>
        <taxon>Mucilaginibacter</taxon>
    </lineage>
</organism>
<name>A0A1G8H939_9SPHI</name>